<feature type="region of interest" description="Disordered" evidence="1">
    <location>
        <begin position="355"/>
        <end position="375"/>
    </location>
</feature>
<comment type="caution">
    <text evidence="2">The sequence shown here is derived from an EMBL/GenBank/DDBJ whole genome shotgun (WGS) entry which is preliminary data.</text>
</comment>
<gene>
    <name evidence="2" type="ORF">Ctob_007871</name>
</gene>
<evidence type="ECO:0000256" key="1">
    <source>
        <dbReference type="SAM" id="MobiDB-lite"/>
    </source>
</evidence>
<name>A0A0M0K864_9EUKA</name>
<dbReference type="AlphaFoldDB" id="A0A0M0K864"/>
<proteinExistence type="predicted"/>
<dbReference type="EMBL" id="JWZX01001170">
    <property type="protein sequence ID" value="KOO34583.1"/>
    <property type="molecule type" value="Genomic_DNA"/>
</dbReference>
<evidence type="ECO:0000313" key="3">
    <source>
        <dbReference type="Proteomes" id="UP000037460"/>
    </source>
</evidence>
<reference evidence="3" key="1">
    <citation type="journal article" date="2015" name="PLoS Genet.">
        <title>Genome Sequence and Transcriptome Analyses of Chrysochromulina tobin: Metabolic Tools for Enhanced Algal Fitness in the Prominent Order Prymnesiales (Haptophyceae).</title>
        <authorList>
            <person name="Hovde B.T."/>
            <person name="Deodato C.R."/>
            <person name="Hunsperger H.M."/>
            <person name="Ryken S.A."/>
            <person name="Yost W."/>
            <person name="Jha R.K."/>
            <person name="Patterson J."/>
            <person name="Monnat R.J. Jr."/>
            <person name="Barlow S.B."/>
            <person name="Starkenburg S.R."/>
            <person name="Cattolico R.A."/>
        </authorList>
    </citation>
    <scope>NUCLEOTIDE SEQUENCE</scope>
    <source>
        <strain evidence="3">CCMP291</strain>
    </source>
</reference>
<feature type="compositionally biased region" description="Low complexity" evidence="1">
    <location>
        <begin position="359"/>
        <end position="375"/>
    </location>
</feature>
<dbReference type="Proteomes" id="UP000037460">
    <property type="component" value="Unassembled WGS sequence"/>
</dbReference>
<protein>
    <submittedName>
        <fullName evidence="2">Uncharacterized protein</fullName>
    </submittedName>
</protein>
<evidence type="ECO:0000313" key="2">
    <source>
        <dbReference type="EMBL" id="KOO34583.1"/>
    </source>
</evidence>
<sequence>MPSPESPAPPPPPELMVAAAAHLLHRATGGSEPALAPLERLRHALAICHTPGAKDLPEALRCRAHIAAGTLLHEHTEDHALAIGHLRSAVQACGRIAGSDWDCWLEAVTAALRVIKSLLRSGMLKESKVLLECVRGVLQLESSGHEAAPWLAAHCGALHVSLLVREGQFAAAGRMVTSARDAVVALPRDAASVPGLHSWATRDELLRVLSLHSTLILARQGAHGPAREALDELLSACALPTSDTRQAAVAAEAKLLRAALAIARMDFETALETLKDLHAGLHSDDEHASCAASCAAGVKSSSAAAASAATNAVAPRCPSGRTVWKLLLAQLALALGERSAALELVDEAMDVAQPEPGRRAAAAQGTSGTTGSSAGARSATLAQWCELLRLLLRAPSPKAQLEALDKMLHAEEGLRAQKKRRAEDALSSALIIGAKMFDEHMRRRALESFTAFYELVGDMAHAAEFGELLTQHMSEYNARLAAARETQALPKLRRL</sequence>
<accession>A0A0M0K864</accession>
<keyword evidence="3" id="KW-1185">Reference proteome</keyword>
<organism evidence="2 3">
    <name type="scientific">Chrysochromulina tobinii</name>
    <dbReference type="NCBI Taxonomy" id="1460289"/>
    <lineage>
        <taxon>Eukaryota</taxon>
        <taxon>Haptista</taxon>
        <taxon>Haptophyta</taxon>
        <taxon>Prymnesiophyceae</taxon>
        <taxon>Prymnesiales</taxon>
        <taxon>Chrysochromulinaceae</taxon>
        <taxon>Chrysochromulina</taxon>
    </lineage>
</organism>